<reference evidence="2 3" key="1">
    <citation type="journal article" date="2018" name="G3 (Bethesda)">
        <title>Phylogenetic and Phylogenomic Definition of Rhizopus Species.</title>
        <authorList>
            <person name="Gryganskyi A.P."/>
            <person name="Golan J."/>
            <person name="Dolatabadi S."/>
            <person name="Mondo S."/>
            <person name="Robb S."/>
            <person name="Idnurm A."/>
            <person name="Muszewska A."/>
            <person name="Steczkiewicz K."/>
            <person name="Masonjones S."/>
            <person name="Liao H.L."/>
            <person name="Gajdeczka M.T."/>
            <person name="Anike F."/>
            <person name="Vuek A."/>
            <person name="Anishchenko I.M."/>
            <person name="Voigt K."/>
            <person name="de Hoog G.S."/>
            <person name="Smith M.E."/>
            <person name="Heitman J."/>
            <person name="Vilgalys R."/>
            <person name="Stajich J.E."/>
        </authorList>
    </citation>
    <scope>NUCLEOTIDE SEQUENCE [LARGE SCALE GENOMIC DNA]</scope>
    <source>
        <strain evidence="2 3">LSU 92-RS-03</strain>
    </source>
</reference>
<evidence type="ECO:0000313" key="2">
    <source>
        <dbReference type="EMBL" id="RCI02949.1"/>
    </source>
</evidence>
<evidence type="ECO:0000313" key="3">
    <source>
        <dbReference type="Proteomes" id="UP000253551"/>
    </source>
</evidence>
<keyword evidence="3" id="KW-1185">Reference proteome</keyword>
<dbReference type="AlphaFoldDB" id="A0A367KLB1"/>
<proteinExistence type="predicted"/>
<protein>
    <submittedName>
        <fullName evidence="2">Uncharacterized protein</fullName>
    </submittedName>
</protein>
<accession>A0A367KLB1</accession>
<sequence>MSKSHDTLDELQDSTKKLVPAHLRSVYEATRIALDLKALEAKLTNLNAIKDRLNRESKSNEPLTSMEDALSDIKAEISEKQKEISHHEDLAAVQFKEIAQNIGGYANKIKQSVATALGDFSSTVLTATDAKISSTNEIINTLKKEKMDQSAGDEIRASLDQFKKQVIDFQSKNMETISASNEKIFKDIVERMKHMLDNFEQNEVVSKTAALVNQQLDEKLNQQLKALSQQQPTASNVSKDQMLDIVKKELNTRLGPANLQSIISNLPEVQIITDFCKKLPPLPSSSDMYPDMVSVKEISSSVNKEMDILKQRVEETRSIVDSIRAQGLNRPGQSNSNSTNENEALAKMQAIERQVTLMHSNIKMIETALNTKTNAFEVSSASRKRARSNSDVDMAVDDSIKSRLEEIESKHQKLLDFILQCKDNVLDDMFPTRLEAAMKKIERTLINHETFIAFIIDPFSTKKKREEIPMKSLSEDKYLNPGMIDCIQKLIKKATDEATAPLHEQIKSLQEQLNKK</sequence>
<gene>
    <name evidence="2" type="ORF">CU098_011874</name>
</gene>
<dbReference type="STRING" id="4846.A0A367KLB1"/>
<feature type="coiled-coil region" evidence="1">
    <location>
        <begin position="36"/>
        <end position="90"/>
    </location>
</feature>
<evidence type="ECO:0000256" key="1">
    <source>
        <dbReference type="SAM" id="Coils"/>
    </source>
</evidence>
<dbReference type="Proteomes" id="UP000253551">
    <property type="component" value="Unassembled WGS sequence"/>
</dbReference>
<name>A0A367KLB1_RHIST</name>
<comment type="caution">
    <text evidence="2">The sequence shown here is derived from an EMBL/GenBank/DDBJ whole genome shotgun (WGS) entry which is preliminary data.</text>
</comment>
<keyword evidence="1" id="KW-0175">Coiled coil</keyword>
<dbReference type="EMBL" id="PJQM01001201">
    <property type="protein sequence ID" value="RCI02949.1"/>
    <property type="molecule type" value="Genomic_DNA"/>
</dbReference>
<organism evidence="2 3">
    <name type="scientific">Rhizopus stolonifer</name>
    <name type="common">Rhizopus nigricans</name>
    <dbReference type="NCBI Taxonomy" id="4846"/>
    <lineage>
        <taxon>Eukaryota</taxon>
        <taxon>Fungi</taxon>
        <taxon>Fungi incertae sedis</taxon>
        <taxon>Mucoromycota</taxon>
        <taxon>Mucoromycotina</taxon>
        <taxon>Mucoromycetes</taxon>
        <taxon>Mucorales</taxon>
        <taxon>Mucorineae</taxon>
        <taxon>Rhizopodaceae</taxon>
        <taxon>Rhizopus</taxon>
    </lineage>
</organism>
<dbReference type="OrthoDB" id="2236709at2759"/>